<proteinExistence type="predicted"/>
<feature type="compositionally biased region" description="Polar residues" evidence="1">
    <location>
        <begin position="287"/>
        <end position="296"/>
    </location>
</feature>
<evidence type="ECO:0000313" key="2">
    <source>
        <dbReference type="EMBL" id="EXI67993.1"/>
    </source>
</evidence>
<feature type="compositionally biased region" description="Basic residues" evidence="1">
    <location>
        <begin position="212"/>
        <end position="222"/>
    </location>
</feature>
<feature type="compositionally biased region" description="Low complexity" evidence="1">
    <location>
        <begin position="152"/>
        <end position="168"/>
    </location>
</feature>
<feature type="compositionally biased region" description="Low complexity" evidence="1">
    <location>
        <begin position="180"/>
        <end position="204"/>
    </location>
</feature>
<name>A0A011ME20_9PROT</name>
<feature type="compositionally biased region" description="Low complexity" evidence="1">
    <location>
        <begin position="262"/>
        <end position="286"/>
    </location>
</feature>
<feature type="compositionally biased region" description="Low complexity" evidence="1">
    <location>
        <begin position="71"/>
        <end position="82"/>
    </location>
</feature>
<feature type="region of interest" description="Disordered" evidence="1">
    <location>
        <begin position="1"/>
        <end position="248"/>
    </location>
</feature>
<organism evidence="2 3">
    <name type="scientific">Candidatus Accumulibacter adjunctus</name>
    <dbReference type="NCBI Taxonomy" id="1454001"/>
    <lineage>
        <taxon>Bacteria</taxon>
        <taxon>Pseudomonadati</taxon>
        <taxon>Pseudomonadota</taxon>
        <taxon>Betaproteobacteria</taxon>
        <taxon>Candidatus Accumulibacter</taxon>
    </lineage>
</organism>
<protein>
    <submittedName>
        <fullName evidence="2">Uncharacterized protein</fullName>
    </submittedName>
</protein>
<comment type="caution">
    <text evidence="2">The sequence shown here is derived from an EMBL/GenBank/DDBJ whole genome shotgun (WGS) entry which is preliminary data.</text>
</comment>
<sequence length="314" mass="32555">MPPAAPGHHRAPDSAANSHARCASGRLPRWPGRSCPSAGRSRTPPGVRGRSCRATPSSIRAPPRCADSGGRRPAPAARQGAQPPAPVPRGWLAALSAVAPSADRVRRWPGCRRSPAARRSGRTARSPRRSGHPRGRRDRASRPTPAEPPAPAACSRSSSARCPSPARAMLPAPSIRQPHPTTARRPPGDTTATPPACAAAPPAGQSGSTPRISRHLAATKRSARADRRPPAARCAQRAGWPAPPARAACGCRKNQRAVCSTRAAANRPPSAPASSPASVPGAGSSSYTTRQRSCSPRTGGECAPRPHRRGPACR</sequence>
<reference evidence="2" key="1">
    <citation type="submission" date="2014-02" db="EMBL/GenBank/DDBJ databases">
        <title>Expanding our view of genomic diversity in Candidatus Accumulibacter clades.</title>
        <authorList>
            <person name="Skennerton C.T."/>
            <person name="Barr J.J."/>
            <person name="Slater F.R."/>
            <person name="Bond P.L."/>
            <person name="Tyson G.W."/>
        </authorList>
    </citation>
    <scope>NUCLEOTIDE SEQUENCE [LARGE SCALE GENOMIC DNA]</scope>
</reference>
<evidence type="ECO:0000256" key="1">
    <source>
        <dbReference type="SAM" id="MobiDB-lite"/>
    </source>
</evidence>
<dbReference type="Proteomes" id="UP000020218">
    <property type="component" value="Unassembled WGS sequence"/>
</dbReference>
<feature type="compositionally biased region" description="Low complexity" evidence="1">
    <location>
        <begin position="231"/>
        <end position="248"/>
    </location>
</feature>
<dbReference type="AlphaFoldDB" id="A0A011ME20"/>
<keyword evidence="3" id="KW-1185">Reference proteome</keyword>
<dbReference type="EMBL" id="JFAX01000007">
    <property type="protein sequence ID" value="EXI67993.1"/>
    <property type="molecule type" value="Genomic_DNA"/>
</dbReference>
<accession>A0A011ME20</accession>
<gene>
    <name evidence="2" type="ORF">AW08_01598</name>
</gene>
<feature type="compositionally biased region" description="Basic residues" evidence="1">
    <location>
        <begin position="107"/>
        <end position="139"/>
    </location>
</feature>
<feature type="compositionally biased region" description="Basic residues" evidence="1">
    <location>
        <begin position="305"/>
        <end position="314"/>
    </location>
</feature>
<feature type="region of interest" description="Disordered" evidence="1">
    <location>
        <begin position="260"/>
        <end position="314"/>
    </location>
</feature>
<evidence type="ECO:0000313" key="3">
    <source>
        <dbReference type="Proteomes" id="UP000020218"/>
    </source>
</evidence>